<dbReference type="PROSITE" id="PS51257">
    <property type="entry name" value="PROKAR_LIPOPROTEIN"/>
    <property type="match status" value="1"/>
</dbReference>
<geneLocation type="plasmid" evidence="3">
    <name>phdza17.2</name>
</geneLocation>
<feature type="compositionally biased region" description="Basic and acidic residues" evidence="1">
    <location>
        <begin position="192"/>
        <end position="207"/>
    </location>
</feature>
<dbReference type="EMBL" id="CP017615">
    <property type="protein sequence ID" value="ATW34841.1"/>
    <property type="molecule type" value="Genomic_DNA"/>
</dbReference>
<dbReference type="RefSeq" id="WP_158531024.1">
    <property type="nucleotide sequence ID" value="NZ_CP017615.1"/>
</dbReference>
<dbReference type="Pfam" id="PF13117">
    <property type="entry name" value="Cag12"/>
    <property type="match status" value="1"/>
</dbReference>
<sequence>MKKKLITVAGIMLAGCSSPPPPPPVNWSGSAVEINSTIPDWKENHVVIPSPVIAGHWAKAMYDFEGEKGNYLPDDYFAVTHANQIVVSSQTSAGYFNAKRWLKTHGAKGVIDYQVKQRCLGCSETDIYFYRIDKPVDIPPFPTKKHPERMWPAKHPAKDHPSLTSHPLRVTQPPQGIHLLFLLNPRFHPKNNDGAHRYTADVDDTHGSSKTRTNMADSKRDDVKGGRDGMGHQSPLSRAGGKKLDGILANARPLSD</sequence>
<evidence type="ECO:0008006" key="4">
    <source>
        <dbReference type="Google" id="ProtNLM"/>
    </source>
</evidence>
<evidence type="ECO:0000313" key="3">
    <source>
        <dbReference type="Proteomes" id="UP000229055"/>
    </source>
</evidence>
<dbReference type="AlphaFoldDB" id="A0A2D3TH81"/>
<feature type="compositionally biased region" description="Basic and acidic residues" evidence="1">
    <location>
        <begin position="148"/>
        <end position="161"/>
    </location>
</feature>
<keyword evidence="2" id="KW-0614">Plasmid</keyword>
<proteinExistence type="predicted"/>
<evidence type="ECO:0000256" key="1">
    <source>
        <dbReference type="SAM" id="MobiDB-lite"/>
    </source>
</evidence>
<dbReference type="Proteomes" id="UP000229055">
    <property type="component" value="Plasmid pHDZA17.2"/>
</dbReference>
<feature type="compositionally biased region" description="Basic and acidic residues" evidence="1">
    <location>
        <begin position="217"/>
        <end position="230"/>
    </location>
</feature>
<feature type="region of interest" description="Disordered" evidence="1">
    <location>
        <begin position="192"/>
        <end position="256"/>
    </location>
</feature>
<accession>A0A2D3TH81</accession>
<reference evidence="3" key="1">
    <citation type="submission" date="2016-10" db="EMBL/GenBank/DDBJ databases">
        <authorList>
            <person name="Chevignon G."/>
        </authorList>
    </citation>
    <scope>NUCLEOTIDE SEQUENCE [LARGE SCALE GENOMIC DNA]</scope>
    <source>
        <strain evidence="3">ZA17</strain>
        <plasmid evidence="3">phdza17.2</plasmid>
    </source>
</reference>
<protein>
    <recommendedName>
        <fullName evidence="4">Cag pathogenicity island protein Cag12</fullName>
    </recommendedName>
</protein>
<name>A0A2D3TH81_9ENTR</name>
<feature type="region of interest" description="Disordered" evidence="1">
    <location>
        <begin position="145"/>
        <end position="166"/>
    </location>
</feature>
<organism evidence="2 3">
    <name type="scientific">Candidatus Williamhamiltonella defendens</name>
    <dbReference type="NCBI Taxonomy" id="138072"/>
    <lineage>
        <taxon>Bacteria</taxon>
        <taxon>Pseudomonadati</taxon>
        <taxon>Pseudomonadota</taxon>
        <taxon>Gammaproteobacteria</taxon>
        <taxon>Enterobacterales</taxon>
        <taxon>Enterobacteriaceae</taxon>
        <taxon>aphid secondary symbionts</taxon>
        <taxon>Candidatus Williamhamiltonella</taxon>
    </lineage>
</organism>
<gene>
    <name evidence="2" type="ORF">BJP43_10705</name>
</gene>
<reference evidence="3" key="2">
    <citation type="submission" date="2017-11" db="EMBL/GenBank/DDBJ databases">
        <title>PacBio sequencing of new strain of the secondary endosymbiont Candidatus Hamiltonella defensa.</title>
        <authorList>
            <person name="Strand M.R."/>
            <person name="Oliver K."/>
        </authorList>
    </citation>
    <scope>NUCLEOTIDE SEQUENCE [LARGE SCALE GENOMIC DNA]</scope>
    <source>
        <strain evidence="3">ZA17</strain>
        <plasmid evidence="3">phdza17.2</plasmid>
    </source>
</reference>
<evidence type="ECO:0000313" key="2">
    <source>
        <dbReference type="EMBL" id="ATW34841.1"/>
    </source>
</evidence>
<dbReference type="InterPro" id="IPR025264">
    <property type="entry name" value="Cag12"/>
</dbReference>